<keyword evidence="2" id="KW-0732">Signal</keyword>
<feature type="domain" description="DUF1553" evidence="4">
    <location>
        <begin position="398"/>
        <end position="741"/>
    </location>
</feature>
<gene>
    <name evidence="5" type="ORF">RZN69_11635</name>
</gene>
<dbReference type="Gene3D" id="2.30.30.700">
    <property type="entry name" value="SLA1 homology domain 1"/>
    <property type="match status" value="1"/>
</dbReference>
<dbReference type="PANTHER" id="PTHR35889">
    <property type="entry name" value="CYCLOINULO-OLIGOSACCHARIDE FRUCTANOTRANSFERASE-RELATED"/>
    <property type="match status" value="1"/>
</dbReference>
<evidence type="ECO:0000259" key="3">
    <source>
        <dbReference type="Pfam" id="PF07583"/>
    </source>
</evidence>
<feature type="domain" description="DUF1549" evidence="3">
    <location>
        <begin position="111"/>
        <end position="292"/>
    </location>
</feature>
<accession>A0AAQ3L5C2</accession>
<evidence type="ECO:0000256" key="1">
    <source>
        <dbReference type="SAM" id="Coils"/>
    </source>
</evidence>
<dbReference type="InterPro" id="IPR022655">
    <property type="entry name" value="DUF1553"/>
</dbReference>
<dbReference type="RefSeq" id="WP_317831097.1">
    <property type="nucleotide sequence ID" value="NZ_CP136920.1"/>
</dbReference>
<evidence type="ECO:0000259" key="4">
    <source>
        <dbReference type="Pfam" id="PF07587"/>
    </source>
</evidence>
<dbReference type="InterPro" id="IPR011444">
    <property type="entry name" value="DUF1549"/>
</dbReference>
<feature type="chain" id="PRO_5042888960" evidence="2">
    <location>
        <begin position="25"/>
        <end position="768"/>
    </location>
</feature>
<protein>
    <submittedName>
        <fullName evidence="5">DUF1549 domain-containing protein</fullName>
    </submittedName>
</protein>
<feature type="signal peptide" evidence="2">
    <location>
        <begin position="1"/>
        <end position="24"/>
    </location>
</feature>
<dbReference type="Proteomes" id="UP001304300">
    <property type="component" value="Chromosome"/>
</dbReference>
<reference evidence="5 6" key="1">
    <citation type="submission" date="2023-10" db="EMBL/GenBank/DDBJ databases">
        <title>Rubellicoccus peritrichatus gen. nov., sp. nov., isolated from an algae of coral reef tank.</title>
        <authorList>
            <person name="Luo J."/>
        </authorList>
    </citation>
    <scope>NUCLEOTIDE SEQUENCE [LARGE SCALE GENOMIC DNA]</scope>
    <source>
        <strain evidence="5 6">CR14</strain>
    </source>
</reference>
<keyword evidence="6" id="KW-1185">Reference proteome</keyword>
<organism evidence="5 6">
    <name type="scientific">Rubellicoccus peritrichatus</name>
    <dbReference type="NCBI Taxonomy" id="3080537"/>
    <lineage>
        <taxon>Bacteria</taxon>
        <taxon>Pseudomonadati</taxon>
        <taxon>Verrucomicrobiota</taxon>
        <taxon>Opitutia</taxon>
        <taxon>Puniceicoccales</taxon>
        <taxon>Cerasicoccaceae</taxon>
        <taxon>Rubellicoccus</taxon>
    </lineage>
</organism>
<evidence type="ECO:0000313" key="6">
    <source>
        <dbReference type="Proteomes" id="UP001304300"/>
    </source>
</evidence>
<proteinExistence type="predicted"/>
<sequence length="768" mass="88268">MRKTISRIAALALLAMTIAPSVTARIFTDIQGRTIDAELHSIMDDQVTFKRTSDGRAFTLPLSGFSIKDRNFILNEKKSGRLNLNEYTGFDQPTVTPVIKSPDHKKASKRIDDILAKYWKEQGVKPAARIDDATFLRRAYLKIIGRIPTHAEAVHFLNDNAPNKRVTLIDTLLDSPGYVSHNFNLWADVLRAKTTGNQGSRYGGVYYVPWIKEQIRENVPYDDFVKSLITAEGYPWENPATAYYLRDFGMPLDNMAMTTQIFLGTQLQCAQCHDHPTDVWTQKDFYEHSAFTYGLQTNINFQKEYPEISNLLKQINRRTNQQNNGKKLKGNVPSPARSARLLFEPLRWGVSHSNRDLKLPHDYQYDNGAPKEVVEPKILFGDLADGKIKDSESRVQSYANWMVGKNNERFTLVIANRMWKQAMGKGLIEPVDNLTEASEADIPELMTYLQELMQDLDYDMKQYLRVIYNTKYFQREAVIDNPDLADDYHLEGPVFQRMSAEQIWDSIATLITPDIDLILQENYSARNGNHTYASGKVPPALTYMEELSKTELIEYMDEAAVLEQKLNDARAKFYKMRNEPSYKGTPQLKEARDTMNKLNKEWRQIFNPESDAEREQHEMGMMSMMASMTPAPEGKKNKHADRMLKNVRRASELQSPQRNGHLLEVFGQSDRQLIENADSSSNVIQALFLMNSAQTNVLMAERSAPVLEARWAKTPEEKLETLYIGFLSRKPTQAEQDALLPYFKENPEKARQRIIWAMMNTQQFLFIQ</sequence>
<name>A0AAQ3L5C2_9BACT</name>
<dbReference type="Pfam" id="PF07587">
    <property type="entry name" value="PSD1"/>
    <property type="match status" value="1"/>
</dbReference>
<dbReference type="EMBL" id="CP136920">
    <property type="protein sequence ID" value="WOO39266.1"/>
    <property type="molecule type" value="Genomic_DNA"/>
</dbReference>
<dbReference type="KEGG" id="puo:RZN69_11635"/>
<keyword evidence="1" id="KW-0175">Coiled coil</keyword>
<dbReference type="PANTHER" id="PTHR35889:SF3">
    <property type="entry name" value="F-BOX DOMAIN-CONTAINING PROTEIN"/>
    <property type="match status" value="1"/>
</dbReference>
<evidence type="ECO:0000256" key="2">
    <source>
        <dbReference type="SAM" id="SignalP"/>
    </source>
</evidence>
<dbReference type="Pfam" id="PF07583">
    <property type="entry name" value="PSCyt2"/>
    <property type="match status" value="1"/>
</dbReference>
<evidence type="ECO:0000313" key="5">
    <source>
        <dbReference type="EMBL" id="WOO39266.1"/>
    </source>
</evidence>
<dbReference type="AlphaFoldDB" id="A0AAQ3L5C2"/>
<feature type="coiled-coil region" evidence="1">
    <location>
        <begin position="552"/>
        <end position="579"/>
    </location>
</feature>